<feature type="compositionally biased region" description="Gly residues" evidence="1">
    <location>
        <begin position="32"/>
        <end position="41"/>
    </location>
</feature>
<organism evidence="2 3">
    <name type="scientific">Acacia crassicarpa</name>
    <name type="common">northern wattle</name>
    <dbReference type="NCBI Taxonomy" id="499986"/>
    <lineage>
        <taxon>Eukaryota</taxon>
        <taxon>Viridiplantae</taxon>
        <taxon>Streptophyta</taxon>
        <taxon>Embryophyta</taxon>
        <taxon>Tracheophyta</taxon>
        <taxon>Spermatophyta</taxon>
        <taxon>Magnoliopsida</taxon>
        <taxon>eudicotyledons</taxon>
        <taxon>Gunneridae</taxon>
        <taxon>Pentapetalae</taxon>
        <taxon>rosids</taxon>
        <taxon>fabids</taxon>
        <taxon>Fabales</taxon>
        <taxon>Fabaceae</taxon>
        <taxon>Caesalpinioideae</taxon>
        <taxon>mimosoid clade</taxon>
        <taxon>Acacieae</taxon>
        <taxon>Acacia</taxon>
    </lineage>
</organism>
<comment type="caution">
    <text evidence="2">The sequence shown here is derived from an EMBL/GenBank/DDBJ whole genome shotgun (WGS) entry which is preliminary data.</text>
</comment>
<sequence length="179" mass="18798">MAEQVQYFDPTRHLHPGLDLHGGSDPYFTEPTGGGGGGVGQGKRLNGESGGHAFGTSGVDVAGGYKHETDLAAGVEKLKRAIIVREEGSVGVSDGGVLGEGETDGAVRDGEGGKLDSADGDLGVLRLEDCEVNDENGDKKENQEDGGDETRGKVGACRRRWPLSVRLGHGRKRKMERDS</sequence>
<feature type="region of interest" description="Disordered" evidence="1">
    <location>
        <begin position="91"/>
        <end position="157"/>
    </location>
</feature>
<dbReference type="EMBL" id="JAWXYG010000010">
    <property type="protein sequence ID" value="KAK4260633.1"/>
    <property type="molecule type" value="Genomic_DNA"/>
</dbReference>
<protein>
    <submittedName>
        <fullName evidence="2">Uncharacterized protein</fullName>
    </submittedName>
</protein>
<evidence type="ECO:0000256" key="1">
    <source>
        <dbReference type="SAM" id="MobiDB-lite"/>
    </source>
</evidence>
<feature type="region of interest" description="Disordered" evidence="1">
    <location>
        <begin position="1"/>
        <end position="52"/>
    </location>
</feature>
<evidence type="ECO:0000313" key="3">
    <source>
        <dbReference type="Proteomes" id="UP001293593"/>
    </source>
</evidence>
<reference evidence="2" key="1">
    <citation type="submission" date="2023-10" db="EMBL/GenBank/DDBJ databases">
        <title>Chromosome-level genome of the transformable northern wattle, Acacia crassicarpa.</title>
        <authorList>
            <person name="Massaro I."/>
            <person name="Sinha N.R."/>
            <person name="Poethig S."/>
            <person name="Leichty A.R."/>
        </authorList>
    </citation>
    <scope>NUCLEOTIDE SEQUENCE</scope>
    <source>
        <strain evidence="2">Acra3RX</strain>
        <tissue evidence="2">Leaf</tissue>
    </source>
</reference>
<feature type="compositionally biased region" description="Basic and acidic residues" evidence="1">
    <location>
        <begin position="105"/>
        <end position="117"/>
    </location>
</feature>
<name>A0AAE1MFV4_9FABA</name>
<dbReference type="AlphaFoldDB" id="A0AAE1MFV4"/>
<feature type="compositionally biased region" description="Basic and acidic residues" evidence="1">
    <location>
        <begin position="136"/>
        <end position="152"/>
    </location>
</feature>
<dbReference type="Proteomes" id="UP001293593">
    <property type="component" value="Unassembled WGS sequence"/>
</dbReference>
<accession>A0AAE1MFV4</accession>
<keyword evidence="3" id="KW-1185">Reference proteome</keyword>
<proteinExistence type="predicted"/>
<evidence type="ECO:0000313" key="2">
    <source>
        <dbReference type="EMBL" id="KAK4260633.1"/>
    </source>
</evidence>
<gene>
    <name evidence="2" type="ORF">QN277_003725</name>
</gene>